<evidence type="ECO:0000313" key="3">
    <source>
        <dbReference type="Proteomes" id="UP000053937"/>
    </source>
</evidence>
<comment type="caution">
    <text evidence="2">The sequence shown here is derived from an EMBL/GenBank/DDBJ whole genome shotgun (WGS) entry which is preliminary data.</text>
</comment>
<organism evidence="2 3">
    <name type="scientific">Chlorobium limicola</name>
    <dbReference type="NCBI Taxonomy" id="1092"/>
    <lineage>
        <taxon>Bacteria</taxon>
        <taxon>Pseudomonadati</taxon>
        <taxon>Chlorobiota</taxon>
        <taxon>Chlorobiia</taxon>
        <taxon>Chlorobiales</taxon>
        <taxon>Chlorobiaceae</taxon>
        <taxon>Chlorobium/Pelodictyon group</taxon>
        <taxon>Chlorobium</taxon>
    </lineage>
</organism>
<proteinExistence type="predicted"/>
<dbReference type="AlphaFoldDB" id="A0A101JTJ5"/>
<gene>
    <name evidence="2" type="ORF">ASB62_01470</name>
</gene>
<dbReference type="Pfam" id="PF03756">
    <property type="entry name" value="AfsA"/>
    <property type="match status" value="1"/>
</dbReference>
<keyword evidence="3" id="KW-1185">Reference proteome</keyword>
<dbReference type="OrthoDB" id="594159at2"/>
<sequence length="330" mass="37409">MNDSITESFSGKSRLLSFRPMQAARSSLPKIDRKVQNPSFITEYPGQKPYTLVFEEDVLPQGVTGIQAVRVSSIEDVLNYRILLGDSCELYLSADYSKAHAEISGKLHLTGMRRVGMPSHPDKETTQRLLTRLPLNLKSLLRSPLAVLDGDPLPQPINREFVHKKSVRNALISEPLIEGKFLSFNMFDAIDEFRFDHESDHFQGMLILEAMRQASIAAAHILGQLPLDGGMTLLSYDTTFYNYIENSSPIILRTYSNFSCAGDDEERESYALCQLYQWGKLCTEASLNACIFMSKEGYATHRIRSGRITERIKRQFDTKIDLLKKHTMIS</sequence>
<dbReference type="EMBL" id="LMBR01000017">
    <property type="protein sequence ID" value="KUL32775.1"/>
    <property type="molecule type" value="Genomic_DNA"/>
</dbReference>
<evidence type="ECO:0000313" key="2">
    <source>
        <dbReference type="EMBL" id="KUL32775.1"/>
    </source>
</evidence>
<evidence type="ECO:0000259" key="1">
    <source>
        <dbReference type="Pfam" id="PF03756"/>
    </source>
</evidence>
<dbReference type="RefSeq" id="WP_059138306.1">
    <property type="nucleotide sequence ID" value="NZ_LMBR01000017.1"/>
</dbReference>
<name>A0A101JTJ5_CHLLI</name>
<dbReference type="Proteomes" id="UP000053937">
    <property type="component" value="Unassembled WGS sequence"/>
</dbReference>
<protein>
    <recommendedName>
        <fullName evidence="1">A-factor biosynthesis hotdog domain-containing protein</fullName>
    </recommendedName>
</protein>
<accession>A0A101JTJ5</accession>
<feature type="domain" description="A-factor biosynthesis hotdog" evidence="1">
    <location>
        <begin position="161"/>
        <end position="290"/>
    </location>
</feature>
<dbReference type="InterPro" id="IPR005509">
    <property type="entry name" value="AfsA_hotdog_dom"/>
</dbReference>
<reference evidence="2 3" key="1">
    <citation type="submission" date="2015-10" db="EMBL/GenBank/DDBJ databases">
        <title>Draft Genome Sequence of Chlorobium limicola strain Frasassi Growing under Artificial Lighting in the Frasassi Cave System.</title>
        <authorList>
            <person name="Mansor M."/>
            <person name="Macalady J."/>
        </authorList>
    </citation>
    <scope>NUCLEOTIDE SEQUENCE [LARGE SCALE GENOMIC DNA]</scope>
    <source>
        <strain evidence="2 3">Frasassi</strain>
    </source>
</reference>